<evidence type="ECO:0000313" key="2">
    <source>
        <dbReference type="EMBL" id="SOC50052.1"/>
    </source>
</evidence>
<dbReference type="OrthoDB" id="9902174at2"/>
<protein>
    <submittedName>
        <fullName evidence="2">Uncharacterized protein</fullName>
    </submittedName>
</protein>
<dbReference type="AlphaFoldDB" id="A0A285V7G0"/>
<keyword evidence="3" id="KW-1185">Reference proteome</keyword>
<reference evidence="3" key="1">
    <citation type="submission" date="2017-08" db="EMBL/GenBank/DDBJ databases">
        <authorList>
            <person name="Varghese N."/>
            <person name="Submissions S."/>
        </authorList>
    </citation>
    <scope>NUCLEOTIDE SEQUENCE [LARGE SCALE GENOMIC DNA]</scope>
    <source>
        <strain evidence="3">DSM 4725</strain>
    </source>
</reference>
<feature type="transmembrane region" description="Helical" evidence="1">
    <location>
        <begin position="113"/>
        <end position="130"/>
    </location>
</feature>
<keyword evidence="1" id="KW-0812">Transmembrane</keyword>
<name>A0A285V7G0_9ACTN</name>
<dbReference type="EMBL" id="OBQI01000004">
    <property type="protein sequence ID" value="SOC50052.1"/>
    <property type="molecule type" value="Genomic_DNA"/>
</dbReference>
<evidence type="ECO:0000256" key="1">
    <source>
        <dbReference type="SAM" id="Phobius"/>
    </source>
</evidence>
<dbReference type="RefSeq" id="WP_097195629.1">
    <property type="nucleotide sequence ID" value="NZ_OBQI01000004.1"/>
</dbReference>
<sequence length="143" mass="14079">MTLARAIAGTYSALVLGAVVAPALVLEHAGDRGGLGASDGADLIGASMAVGVPAAALAWRRMRPSAWRSGSRTDVGIAGLISFSVLAAAASALPTLVLHATTGLAALDADSGWAVPVVWALTQAAAVVAGEATHRGVLCWLGG</sequence>
<proteinExistence type="predicted"/>
<gene>
    <name evidence="2" type="ORF">SAMN05660748_2790</name>
</gene>
<evidence type="ECO:0000313" key="3">
    <source>
        <dbReference type="Proteomes" id="UP000219435"/>
    </source>
</evidence>
<dbReference type="Proteomes" id="UP000219435">
    <property type="component" value="Unassembled WGS sequence"/>
</dbReference>
<keyword evidence="1" id="KW-1133">Transmembrane helix</keyword>
<organism evidence="2 3">
    <name type="scientific">Blastococcus aggregatus</name>
    <dbReference type="NCBI Taxonomy" id="38502"/>
    <lineage>
        <taxon>Bacteria</taxon>
        <taxon>Bacillati</taxon>
        <taxon>Actinomycetota</taxon>
        <taxon>Actinomycetes</taxon>
        <taxon>Geodermatophilales</taxon>
        <taxon>Geodermatophilaceae</taxon>
        <taxon>Blastococcus</taxon>
    </lineage>
</organism>
<feature type="transmembrane region" description="Helical" evidence="1">
    <location>
        <begin position="80"/>
        <end position="101"/>
    </location>
</feature>
<keyword evidence="1" id="KW-0472">Membrane</keyword>
<feature type="transmembrane region" description="Helical" evidence="1">
    <location>
        <begin position="41"/>
        <end position="59"/>
    </location>
</feature>
<accession>A0A285V7G0</accession>